<dbReference type="EC" id="2.7.11.1" evidence="3"/>
<dbReference type="Gene3D" id="3.30.200.20">
    <property type="entry name" value="Phosphorylase Kinase, domain 1"/>
    <property type="match status" value="2"/>
</dbReference>
<sequence length="1091" mass="121579">MDKSKVNKNMCSSSSYSTRGTTVNKNKSTISLKMTPETPSISGTVSRNQMLPPMTRSTATPRFDEDPSTSNNTSTSEFVSFELTNLNLTGNKGRVDMSNFELLKVLGTGAYGKVFLVRKVGGFDHAKLYAMKVLKKAAIVQKKKTTEHTKTERQVLEAVRESPFLVTLHYAFQTDAKLHLILDYVSGGELFTHLYQRERFTVDQVRIYIGEIVLALEHLHKLGIIYRDIKLENILLDADGHIVLTDFGLSKEFLPHEKEHRTYSFCGTIEYMSPEIVKGGNIGHDFAVDWWSVGVLTYELLTGASPFTVEGEKNTQQEISRRILKIEPPIPDDLSPPVKDFICKMLIKEPRQRLGGGPTDATEVKSHAFFKGINWVDMADKKIKAPFVPKIQNELDTSNFAEEFTKMVPTDSPAIAVPPNFDKIFKGYSYIAPSILFCDKNNVIKDEILRQSQEMNYNFPIANSPFFDLYEIDLKSGILGDGSFSICRRCVKKSTGKEYAVKIVSRKVDSSNEVALLRLCQGHENIVKLHNVYHDEAHAYIVLELLKGGELLDRIRQKERFTEDEASQIMRKLVHAVHFMHSKGIVHRDLKPENLLFVDDSEDSEIKIVDFGFARFKPTEKETMKTPCFTLHYAAPEVLRQAMNQNDEGYGSSCDIWSLGVILYTMLSGRAPFQARSREDSAAAIMARIKGGQFDFNGTEWQHVSPQAKNVTKGMLTVEPTKRLRMEDLLENLWLEGGMGGLLATPSILIRSHRGAETAVGKTFNAFHMAQKEGFRLQDIASSKSQLAQRRKIKKSTDGRSSSSSNFSSASSLSGGSCGVSKGSDSNASSTLSKRSSNEQEGPNFFTFGEARVQEYISSLPERNSNSFSSNFHSSTSFSGSSVSSISNASSARAVHSRGKHPGPPPLTPVSTFSFPQNSTDSTKKVRTTPPTLVAIHPSVPATQTVPVEVKLPVTQTLVTQTKIPTTGPSFPPTFKFEPIMTRARKRRIDQGGRKGDLKSAYVKENPATQDDKLFNCPIGGDVLKPVDLALPSRVRQQQQDLLPEPVAESIGVEFHRRHHHPELAISPTCNSSSVHEGPTQKYKRKRMKNL</sequence>
<dbReference type="Proteomes" id="UP000198287">
    <property type="component" value="Unassembled WGS sequence"/>
</dbReference>
<feature type="compositionally biased region" description="Polar residues" evidence="14">
    <location>
        <begin position="827"/>
        <end position="841"/>
    </location>
</feature>
<keyword evidence="9 17" id="KW-0418">Kinase</keyword>
<proteinExistence type="inferred from homology"/>
<evidence type="ECO:0000256" key="7">
    <source>
        <dbReference type="ARBA" id="ARBA00022737"/>
    </source>
</evidence>
<evidence type="ECO:0000259" key="16">
    <source>
        <dbReference type="PROSITE" id="PS51285"/>
    </source>
</evidence>
<evidence type="ECO:0000256" key="9">
    <source>
        <dbReference type="ARBA" id="ARBA00022777"/>
    </source>
</evidence>
<dbReference type="STRING" id="158441.A0A226EVG2"/>
<keyword evidence="8 13" id="KW-0547">Nucleotide-binding</keyword>
<dbReference type="EMBL" id="LNIX01000002">
    <property type="protein sequence ID" value="OXA60831.1"/>
    <property type="molecule type" value="Genomic_DNA"/>
</dbReference>
<dbReference type="Pfam" id="PF00433">
    <property type="entry name" value="Pkinase_C"/>
    <property type="match status" value="1"/>
</dbReference>
<dbReference type="OrthoDB" id="63267at2759"/>
<keyword evidence="4" id="KW-0723">Serine/threonine-protein kinase</keyword>
<keyword evidence="5" id="KW-0597">Phosphoprotein</keyword>
<evidence type="ECO:0000256" key="10">
    <source>
        <dbReference type="ARBA" id="ARBA00022840"/>
    </source>
</evidence>
<dbReference type="InterPro" id="IPR000961">
    <property type="entry name" value="AGC-kinase_C"/>
</dbReference>
<feature type="compositionally biased region" description="Basic residues" evidence="14">
    <location>
        <begin position="1082"/>
        <end position="1091"/>
    </location>
</feature>
<feature type="region of interest" description="Disordered" evidence="14">
    <location>
        <begin position="786"/>
        <end position="844"/>
    </location>
</feature>
<evidence type="ECO:0000256" key="14">
    <source>
        <dbReference type="SAM" id="MobiDB-lite"/>
    </source>
</evidence>
<dbReference type="GO" id="GO:0106310">
    <property type="term" value="F:protein serine kinase activity"/>
    <property type="evidence" value="ECO:0007669"/>
    <property type="project" value="RHEA"/>
</dbReference>
<feature type="compositionally biased region" description="Polar residues" evidence="14">
    <location>
        <begin position="7"/>
        <end position="60"/>
    </location>
</feature>
<dbReference type="FunFam" id="1.10.510.10:FF:000157">
    <property type="entry name" value="Ribosomal protein S6 kinase"/>
    <property type="match status" value="1"/>
</dbReference>
<comment type="cofactor">
    <cofactor evidence="1">
        <name>Mg(2+)</name>
        <dbReference type="ChEBI" id="CHEBI:18420"/>
    </cofactor>
</comment>
<feature type="region of interest" description="Disordered" evidence="14">
    <location>
        <begin position="1"/>
        <end position="76"/>
    </location>
</feature>
<accession>A0A226EVG2</accession>
<dbReference type="InterPro" id="IPR011009">
    <property type="entry name" value="Kinase-like_dom_sf"/>
</dbReference>
<dbReference type="FunFam" id="1.10.510.10:FF:000109">
    <property type="entry name" value="Ribosomal protein S6 kinase"/>
    <property type="match status" value="1"/>
</dbReference>
<feature type="binding site" evidence="13">
    <location>
        <position position="502"/>
    </location>
    <ligand>
        <name>ATP</name>
        <dbReference type="ChEBI" id="CHEBI:30616"/>
    </ligand>
</feature>
<dbReference type="GO" id="GO:0005524">
    <property type="term" value="F:ATP binding"/>
    <property type="evidence" value="ECO:0007669"/>
    <property type="project" value="UniProtKB-UniRule"/>
</dbReference>
<dbReference type="SMART" id="SM00133">
    <property type="entry name" value="S_TK_X"/>
    <property type="match status" value="1"/>
</dbReference>
<reference evidence="17 18" key="1">
    <citation type="submission" date="2015-12" db="EMBL/GenBank/DDBJ databases">
        <title>The genome of Folsomia candida.</title>
        <authorList>
            <person name="Faddeeva A."/>
            <person name="Derks M.F."/>
            <person name="Anvar Y."/>
            <person name="Smit S."/>
            <person name="Van Straalen N."/>
            <person name="Roelofs D."/>
        </authorList>
    </citation>
    <scope>NUCLEOTIDE SEQUENCE [LARGE SCALE GENOMIC DNA]</scope>
    <source>
        <strain evidence="17 18">VU population</strain>
        <tissue evidence="17">Whole body</tissue>
    </source>
</reference>
<evidence type="ECO:0000259" key="15">
    <source>
        <dbReference type="PROSITE" id="PS50011"/>
    </source>
</evidence>
<dbReference type="AlphaFoldDB" id="A0A226EVG2"/>
<dbReference type="PANTHER" id="PTHR24351">
    <property type="entry name" value="RIBOSOMAL PROTEIN S6 KINASE"/>
    <property type="match status" value="1"/>
</dbReference>
<evidence type="ECO:0000256" key="1">
    <source>
        <dbReference type="ARBA" id="ARBA00001946"/>
    </source>
</evidence>
<name>A0A226EVG2_FOLCA</name>
<keyword evidence="7" id="KW-0677">Repeat</keyword>
<feature type="compositionally biased region" description="Low complexity" evidence="14">
    <location>
        <begin position="799"/>
        <end position="826"/>
    </location>
</feature>
<evidence type="ECO:0000256" key="12">
    <source>
        <dbReference type="ARBA" id="ARBA00048679"/>
    </source>
</evidence>
<keyword evidence="10 13" id="KW-0067">ATP-binding</keyword>
<evidence type="ECO:0000256" key="13">
    <source>
        <dbReference type="PROSITE-ProRule" id="PRU10141"/>
    </source>
</evidence>
<comment type="catalytic activity">
    <reaction evidence="12">
        <text>L-seryl-[protein] + ATP = O-phospho-L-seryl-[protein] + ADP + H(+)</text>
        <dbReference type="Rhea" id="RHEA:17989"/>
        <dbReference type="Rhea" id="RHEA-COMP:9863"/>
        <dbReference type="Rhea" id="RHEA-COMP:11604"/>
        <dbReference type="ChEBI" id="CHEBI:15378"/>
        <dbReference type="ChEBI" id="CHEBI:29999"/>
        <dbReference type="ChEBI" id="CHEBI:30616"/>
        <dbReference type="ChEBI" id="CHEBI:83421"/>
        <dbReference type="ChEBI" id="CHEBI:456216"/>
        <dbReference type="EC" id="2.7.11.1"/>
    </reaction>
</comment>
<evidence type="ECO:0000313" key="17">
    <source>
        <dbReference type="EMBL" id="OXA60831.1"/>
    </source>
</evidence>
<gene>
    <name evidence="17" type="ORF">Fcan01_05784</name>
</gene>
<dbReference type="PROSITE" id="PS00107">
    <property type="entry name" value="PROTEIN_KINASE_ATP"/>
    <property type="match status" value="2"/>
</dbReference>
<dbReference type="GO" id="GO:0004674">
    <property type="term" value="F:protein serine/threonine kinase activity"/>
    <property type="evidence" value="ECO:0007669"/>
    <property type="project" value="UniProtKB-KW"/>
</dbReference>
<feature type="compositionally biased region" description="Polar residues" evidence="14">
    <location>
        <begin position="909"/>
        <end position="921"/>
    </location>
</feature>
<evidence type="ECO:0000256" key="8">
    <source>
        <dbReference type="ARBA" id="ARBA00022741"/>
    </source>
</evidence>
<evidence type="ECO:0000313" key="18">
    <source>
        <dbReference type="Proteomes" id="UP000198287"/>
    </source>
</evidence>
<protein>
    <recommendedName>
        <fullName evidence="3">non-specific serine/threonine protein kinase</fullName>
        <ecNumber evidence="3">2.7.11.1</ecNumber>
    </recommendedName>
</protein>
<comment type="caution">
    <text evidence="17">The sequence shown here is derived from an EMBL/GenBank/DDBJ whole genome shotgun (WGS) entry which is preliminary data.</text>
</comment>
<keyword evidence="6" id="KW-0808">Transferase</keyword>
<dbReference type="PROSITE" id="PS50011">
    <property type="entry name" value="PROTEIN_KINASE_DOM"/>
    <property type="match status" value="2"/>
</dbReference>
<dbReference type="Gene3D" id="1.10.510.10">
    <property type="entry name" value="Transferase(Phosphotransferase) domain 1"/>
    <property type="match status" value="2"/>
</dbReference>
<dbReference type="InterPro" id="IPR008271">
    <property type="entry name" value="Ser/Thr_kinase_AS"/>
</dbReference>
<feature type="region of interest" description="Disordered" evidence="14">
    <location>
        <begin position="890"/>
        <end position="928"/>
    </location>
</feature>
<evidence type="ECO:0000256" key="4">
    <source>
        <dbReference type="ARBA" id="ARBA00022527"/>
    </source>
</evidence>
<dbReference type="InterPro" id="IPR017892">
    <property type="entry name" value="Pkinase_C"/>
</dbReference>
<dbReference type="OMA" id="HEEHTSI"/>
<keyword evidence="18" id="KW-1185">Reference proteome</keyword>
<dbReference type="Pfam" id="PF00069">
    <property type="entry name" value="Pkinase"/>
    <property type="match status" value="2"/>
</dbReference>
<dbReference type="PROSITE" id="PS51285">
    <property type="entry name" value="AGC_KINASE_CTER"/>
    <property type="match status" value="1"/>
</dbReference>
<dbReference type="InterPro" id="IPR000719">
    <property type="entry name" value="Prot_kinase_dom"/>
</dbReference>
<comment type="catalytic activity">
    <reaction evidence="11">
        <text>L-threonyl-[protein] + ATP = O-phospho-L-threonyl-[protein] + ADP + H(+)</text>
        <dbReference type="Rhea" id="RHEA:46608"/>
        <dbReference type="Rhea" id="RHEA-COMP:11060"/>
        <dbReference type="Rhea" id="RHEA-COMP:11605"/>
        <dbReference type="ChEBI" id="CHEBI:15378"/>
        <dbReference type="ChEBI" id="CHEBI:30013"/>
        <dbReference type="ChEBI" id="CHEBI:30616"/>
        <dbReference type="ChEBI" id="CHEBI:61977"/>
        <dbReference type="ChEBI" id="CHEBI:456216"/>
        <dbReference type="EC" id="2.7.11.1"/>
    </reaction>
</comment>
<comment type="similarity">
    <text evidence="2">Belongs to the protein kinase superfamily. AGC Ser/Thr protein kinase family. S6 kinase subfamily.</text>
</comment>
<dbReference type="SMART" id="SM00220">
    <property type="entry name" value="S_TKc"/>
    <property type="match status" value="2"/>
</dbReference>
<dbReference type="FunFam" id="3.30.200.20:FF:000686">
    <property type="entry name" value="Ribosomal protein S6 kinase"/>
    <property type="match status" value="1"/>
</dbReference>
<evidence type="ECO:0000256" key="5">
    <source>
        <dbReference type="ARBA" id="ARBA00022553"/>
    </source>
</evidence>
<organism evidence="17 18">
    <name type="scientific">Folsomia candida</name>
    <name type="common">Springtail</name>
    <dbReference type="NCBI Taxonomy" id="158441"/>
    <lineage>
        <taxon>Eukaryota</taxon>
        <taxon>Metazoa</taxon>
        <taxon>Ecdysozoa</taxon>
        <taxon>Arthropoda</taxon>
        <taxon>Hexapoda</taxon>
        <taxon>Collembola</taxon>
        <taxon>Entomobryomorpha</taxon>
        <taxon>Isotomoidea</taxon>
        <taxon>Isotomidae</taxon>
        <taxon>Proisotominae</taxon>
        <taxon>Folsomia</taxon>
    </lineage>
</organism>
<dbReference type="InterPro" id="IPR017441">
    <property type="entry name" value="Protein_kinase_ATP_BS"/>
</dbReference>
<evidence type="ECO:0000256" key="11">
    <source>
        <dbReference type="ARBA" id="ARBA00047899"/>
    </source>
</evidence>
<dbReference type="PROSITE" id="PS00108">
    <property type="entry name" value="PROTEIN_KINASE_ST"/>
    <property type="match status" value="2"/>
</dbReference>
<dbReference type="SUPFAM" id="SSF56112">
    <property type="entry name" value="Protein kinase-like (PK-like)"/>
    <property type="match status" value="2"/>
</dbReference>
<feature type="binding site" evidence="13">
    <location>
        <position position="132"/>
    </location>
    <ligand>
        <name>ATP</name>
        <dbReference type="ChEBI" id="CHEBI:30616"/>
    </ligand>
</feature>
<feature type="region of interest" description="Disordered" evidence="14">
    <location>
        <begin position="1064"/>
        <end position="1091"/>
    </location>
</feature>
<feature type="domain" description="Protein kinase" evidence="15">
    <location>
        <begin position="473"/>
        <end position="735"/>
    </location>
</feature>
<evidence type="ECO:0000256" key="2">
    <source>
        <dbReference type="ARBA" id="ARBA00009804"/>
    </source>
</evidence>
<feature type="domain" description="Protein kinase" evidence="15">
    <location>
        <begin position="100"/>
        <end position="370"/>
    </location>
</feature>
<evidence type="ECO:0000256" key="3">
    <source>
        <dbReference type="ARBA" id="ARBA00012513"/>
    </source>
</evidence>
<evidence type="ECO:0000256" key="6">
    <source>
        <dbReference type="ARBA" id="ARBA00022679"/>
    </source>
</evidence>
<feature type="domain" description="AGC-kinase C-terminal" evidence="16">
    <location>
        <begin position="371"/>
        <end position="440"/>
    </location>
</feature>